<accession>A0ABQ5AT97</accession>
<proteinExistence type="predicted"/>
<sequence length="227" mass="23466">MNDGYDLVRDVDARLHRMGGSNIASVGGSVDTPLLTETVFGSIITSDVSNENHGNGVHNYVVSSTVGVSGTIPVNSGVFGLVGGMDSGTFSGSYHAVVNASQVSNSSSNTSFPFGTNIAGSSMSVGNVSNDNGGLNMASTHDINIQNGTFNTSGWYGFTSSQVSTTDYDAIPNQTSPIVLSSCFTIIFSVSVTSKEVLIGLIDKIEAGGLMMKFLGSLLLSINPLML</sequence>
<keyword evidence="2" id="KW-1185">Reference proteome</keyword>
<reference evidence="1" key="1">
    <citation type="journal article" date="2022" name="Int. J. Mol. Sci.">
        <title>Draft Genome of Tanacetum Coccineum: Genomic Comparison of Closely Related Tanacetum-Family Plants.</title>
        <authorList>
            <person name="Yamashiro T."/>
            <person name="Shiraishi A."/>
            <person name="Nakayama K."/>
            <person name="Satake H."/>
        </authorList>
    </citation>
    <scope>NUCLEOTIDE SEQUENCE</scope>
</reference>
<dbReference type="Proteomes" id="UP001151760">
    <property type="component" value="Unassembled WGS sequence"/>
</dbReference>
<name>A0ABQ5AT97_9ASTR</name>
<protein>
    <submittedName>
        <fullName evidence="1">Uncharacterized protein</fullName>
    </submittedName>
</protein>
<evidence type="ECO:0000313" key="1">
    <source>
        <dbReference type="EMBL" id="GJT04997.1"/>
    </source>
</evidence>
<gene>
    <name evidence="1" type="ORF">Tco_0839459</name>
</gene>
<evidence type="ECO:0000313" key="2">
    <source>
        <dbReference type="Proteomes" id="UP001151760"/>
    </source>
</evidence>
<comment type="caution">
    <text evidence="1">The sequence shown here is derived from an EMBL/GenBank/DDBJ whole genome shotgun (WGS) entry which is preliminary data.</text>
</comment>
<organism evidence="1 2">
    <name type="scientific">Tanacetum coccineum</name>
    <dbReference type="NCBI Taxonomy" id="301880"/>
    <lineage>
        <taxon>Eukaryota</taxon>
        <taxon>Viridiplantae</taxon>
        <taxon>Streptophyta</taxon>
        <taxon>Embryophyta</taxon>
        <taxon>Tracheophyta</taxon>
        <taxon>Spermatophyta</taxon>
        <taxon>Magnoliopsida</taxon>
        <taxon>eudicotyledons</taxon>
        <taxon>Gunneridae</taxon>
        <taxon>Pentapetalae</taxon>
        <taxon>asterids</taxon>
        <taxon>campanulids</taxon>
        <taxon>Asterales</taxon>
        <taxon>Asteraceae</taxon>
        <taxon>Asteroideae</taxon>
        <taxon>Anthemideae</taxon>
        <taxon>Anthemidinae</taxon>
        <taxon>Tanacetum</taxon>
    </lineage>
</organism>
<dbReference type="EMBL" id="BQNB010012551">
    <property type="protein sequence ID" value="GJT04997.1"/>
    <property type="molecule type" value="Genomic_DNA"/>
</dbReference>
<reference evidence="1" key="2">
    <citation type="submission" date="2022-01" db="EMBL/GenBank/DDBJ databases">
        <authorList>
            <person name="Yamashiro T."/>
            <person name="Shiraishi A."/>
            <person name="Satake H."/>
            <person name="Nakayama K."/>
        </authorList>
    </citation>
    <scope>NUCLEOTIDE SEQUENCE</scope>
</reference>